<comment type="caution">
    <text evidence="5">The sequence shown here is derived from an EMBL/GenBank/DDBJ whole genome shotgun (WGS) entry which is preliminary data.</text>
</comment>
<reference evidence="5" key="1">
    <citation type="journal article" date="2020" name="Stud. Mycol.">
        <title>101 Dothideomycetes genomes: a test case for predicting lifestyles and emergence of pathogens.</title>
        <authorList>
            <person name="Haridas S."/>
            <person name="Albert R."/>
            <person name="Binder M."/>
            <person name="Bloem J."/>
            <person name="Labutti K."/>
            <person name="Salamov A."/>
            <person name="Andreopoulos B."/>
            <person name="Baker S."/>
            <person name="Barry K."/>
            <person name="Bills G."/>
            <person name="Bluhm B."/>
            <person name="Cannon C."/>
            <person name="Castanera R."/>
            <person name="Culley D."/>
            <person name="Daum C."/>
            <person name="Ezra D."/>
            <person name="Gonzalez J."/>
            <person name="Henrissat B."/>
            <person name="Kuo A."/>
            <person name="Liang C."/>
            <person name="Lipzen A."/>
            <person name="Lutzoni F."/>
            <person name="Magnuson J."/>
            <person name="Mondo S."/>
            <person name="Nolan M."/>
            <person name="Ohm R."/>
            <person name="Pangilinan J."/>
            <person name="Park H.-J."/>
            <person name="Ramirez L."/>
            <person name="Alfaro M."/>
            <person name="Sun H."/>
            <person name="Tritt A."/>
            <person name="Yoshinaga Y."/>
            <person name="Zwiers L.-H."/>
            <person name="Turgeon B."/>
            <person name="Goodwin S."/>
            <person name="Spatafora J."/>
            <person name="Crous P."/>
            <person name="Grigoriev I."/>
        </authorList>
    </citation>
    <scope>NUCLEOTIDE SEQUENCE</scope>
    <source>
        <strain evidence="5">CBS 125425</strain>
    </source>
</reference>
<protein>
    <recommendedName>
        <fullName evidence="7">NACHT domain-containing protein</fullName>
    </recommendedName>
</protein>
<dbReference type="SUPFAM" id="SSF52540">
    <property type="entry name" value="P-loop containing nucleoside triphosphate hydrolases"/>
    <property type="match status" value="1"/>
</dbReference>
<dbReference type="InterPro" id="IPR056884">
    <property type="entry name" value="NPHP3-like_N"/>
</dbReference>
<dbReference type="EMBL" id="ML996129">
    <property type="protein sequence ID" value="KAF2736018.1"/>
    <property type="molecule type" value="Genomic_DNA"/>
</dbReference>
<keyword evidence="1" id="KW-0677">Repeat</keyword>
<accession>A0A9P4V4B4</accession>
<gene>
    <name evidence="5" type="ORF">EJ04DRAFT_575651</name>
</gene>
<evidence type="ECO:0000256" key="2">
    <source>
        <dbReference type="SAM" id="MobiDB-lite"/>
    </source>
</evidence>
<dbReference type="PANTHER" id="PTHR10039">
    <property type="entry name" value="AMELOGENIN"/>
    <property type="match status" value="1"/>
</dbReference>
<keyword evidence="6" id="KW-1185">Reference proteome</keyword>
<proteinExistence type="predicted"/>
<evidence type="ECO:0000313" key="5">
    <source>
        <dbReference type="EMBL" id="KAF2736018.1"/>
    </source>
</evidence>
<feature type="domain" description="Nephrocystin 3-like N-terminal" evidence="4">
    <location>
        <begin position="252"/>
        <end position="413"/>
    </location>
</feature>
<dbReference type="InterPro" id="IPR011990">
    <property type="entry name" value="TPR-like_helical_dom_sf"/>
</dbReference>
<name>A0A9P4V4B4_9PLEO</name>
<dbReference type="PANTHER" id="PTHR10039:SF14">
    <property type="entry name" value="NACHT DOMAIN-CONTAINING PROTEIN"/>
    <property type="match status" value="1"/>
</dbReference>
<evidence type="ECO:0000259" key="4">
    <source>
        <dbReference type="Pfam" id="PF24883"/>
    </source>
</evidence>
<feature type="region of interest" description="Disordered" evidence="2">
    <location>
        <begin position="1458"/>
        <end position="1501"/>
    </location>
</feature>
<feature type="domain" description="DUF7708" evidence="3">
    <location>
        <begin position="74"/>
        <end position="208"/>
    </location>
</feature>
<evidence type="ECO:0000259" key="3">
    <source>
        <dbReference type="Pfam" id="PF24809"/>
    </source>
</evidence>
<feature type="compositionally biased region" description="Acidic residues" evidence="2">
    <location>
        <begin position="1463"/>
        <end position="1477"/>
    </location>
</feature>
<dbReference type="OrthoDB" id="5430339at2759"/>
<evidence type="ECO:0000256" key="1">
    <source>
        <dbReference type="ARBA" id="ARBA00022737"/>
    </source>
</evidence>
<dbReference type="Proteomes" id="UP000799444">
    <property type="component" value="Unassembled WGS sequence"/>
</dbReference>
<dbReference type="InterPro" id="IPR027417">
    <property type="entry name" value="P-loop_NTPase"/>
</dbReference>
<evidence type="ECO:0008006" key="7">
    <source>
        <dbReference type="Google" id="ProtNLM"/>
    </source>
</evidence>
<feature type="compositionally biased region" description="Basic and acidic residues" evidence="2">
    <location>
        <begin position="1478"/>
        <end position="1501"/>
    </location>
</feature>
<sequence length="1501" mass="170461">MSNGSTTSHAEAVDRANAIFARLPHANILFQRCIRDEITIADVAEKLQRTGSRHKRKRSTQLLDRFRDCTAWMLNISRSIDVAVQASSGIACPVWAPVKLVLLLSHEDSAATNGILEVIQSIADNLPRLELYDRFRGDSHFQVALVNLYVDITNFAVHAFRFLERRTAARLASLIKRSFKDRFSSIISDLIRRTKIVDDTAIALHQQRTEQLLQESQVKSREAERARCVQWLHPSNIQECHERTIAPLVDTTCEWILGHPTFRAWAGKSEPVVSGRLLVVHGVAGCGKSMLASYVFNEMRKSQESLNVSSTLAPSQRGHIVLFFPFSTSDPNRQSLASLIRNLLSQLLEHDQSDRVLELLTPKSATSSASTQELLSLFRTVCANLNRPLTAIIDGVDESCEPVEGLLTELLALNRAFPSHKMIVFGQSHAFGRFLASTDTSSHIVISTDLTRKDMETVINAGVSSCVSLWNADIRHAIAQSLLGQAQSMFLYAKLMLDYFKTVGSEAEVYGCLQDLPDGLNKTYDLLLHRIMTRLGKHHLKTIHCVLTIVIASGRPLNLEELRLAYALAFAPPGINPEQLQYYFLRLPPEDLVELSGGLLTYTRNLFHLVHSSVRDFLTRPRNTLLETHQNTFHVDIIEAHDLISSICFRVFQHAEAASQTENNETSGWRPLLGYARLYCAYHLNNCSKSPTEIKACVNALFQSNNLSSTLTYTDIKWEELSPHVVLEHLILFDEYLKAETASALSTTVEDVLHVWEQQAQGETADSRITQRAPIPSPEPSLPDATTRLGTHESDIVVYTPSEMRMSSHTKPANRLQANTRSVRAALPPEFHRQWSHANQLTHGVKFDLALSFIRRLGVGRLARDPLKIAWDRIKGSIASAPPLIQTAITGYLCAMSRHEEALEIGNHCYKTLKSEQSILRTSHELLMGIVAWHCDEDAQAITFFENGLQGVQRYPLIRGFYSDTLMQQCLAESYFQEARTDRALDIFRTLLHTKSYQKLNNHFSERFHLFLGRSEFMNGTMTLGVHHLLQFRERCYERYPALEKMKPESWPLCDIALALWLIAIHFFELGKDEEALAVFCEWEVVCSKPLTEDEVETLLGYQAIIYNSTNPHASNHWLDHTLHRCSYCGRVDPYQCYKQLENEHMAASNSLTNSKQLRRAVSAYMNHWSAFQTARPHLLRNLHEHGNGPAYLADLHWNEFDLHDMTGNHQEARRPLWIQLKHTDKCGSASTHEDFALHLFNMSRLEELCGNYKLAAECARAAVHFEPNPYFEVDNTARNSRLVEATRLMLQSSHPSSSYELEKLQLLAEYQDTHLMFSSVKQAYRNVSALLSPEAWESVVDMHIFGQDETDLVDKSEGFIGKTAQIGYGSFETHRRYYTTESTPYRHRQDVDDEYRCAPRYQSADDVFLPLTLTSKHFAPWHADGIGYLFGPHLPCSKCLQDAPPYMRLEPRHFLEKMEGAESSDNDGDEDGDVEEESRPRIDTDGDELHSWGARWVDRD</sequence>
<dbReference type="Pfam" id="PF24809">
    <property type="entry name" value="DUF7708"/>
    <property type="match status" value="1"/>
</dbReference>
<dbReference type="InterPro" id="IPR056125">
    <property type="entry name" value="DUF7708"/>
</dbReference>
<dbReference type="Pfam" id="PF24883">
    <property type="entry name" value="NPHP3_N"/>
    <property type="match status" value="1"/>
</dbReference>
<dbReference type="Gene3D" id="3.40.50.300">
    <property type="entry name" value="P-loop containing nucleotide triphosphate hydrolases"/>
    <property type="match status" value="1"/>
</dbReference>
<organism evidence="5 6">
    <name type="scientific">Polyplosphaeria fusca</name>
    <dbReference type="NCBI Taxonomy" id="682080"/>
    <lineage>
        <taxon>Eukaryota</taxon>
        <taxon>Fungi</taxon>
        <taxon>Dikarya</taxon>
        <taxon>Ascomycota</taxon>
        <taxon>Pezizomycotina</taxon>
        <taxon>Dothideomycetes</taxon>
        <taxon>Pleosporomycetidae</taxon>
        <taxon>Pleosporales</taxon>
        <taxon>Tetraplosphaeriaceae</taxon>
        <taxon>Polyplosphaeria</taxon>
    </lineage>
</organism>
<dbReference type="Gene3D" id="1.25.40.10">
    <property type="entry name" value="Tetratricopeptide repeat domain"/>
    <property type="match status" value="1"/>
</dbReference>
<feature type="region of interest" description="Disordered" evidence="2">
    <location>
        <begin position="763"/>
        <end position="787"/>
    </location>
</feature>
<evidence type="ECO:0000313" key="6">
    <source>
        <dbReference type="Proteomes" id="UP000799444"/>
    </source>
</evidence>